<keyword evidence="9" id="KW-1185">Reference proteome</keyword>
<evidence type="ECO:0000256" key="5">
    <source>
        <dbReference type="ARBA" id="ARBA00038359"/>
    </source>
</evidence>
<dbReference type="EMBL" id="LN649231">
    <property type="protein sequence ID" value="CEI70268.1"/>
    <property type="molecule type" value="Genomic_DNA"/>
</dbReference>
<comment type="similarity">
    <text evidence="5">Belongs to the SAT4 family.</text>
</comment>
<evidence type="ECO:0000256" key="6">
    <source>
        <dbReference type="SAM" id="Phobius"/>
    </source>
</evidence>
<evidence type="ECO:0000256" key="3">
    <source>
        <dbReference type="ARBA" id="ARBA00022989"/>
    </source>
</evidence>
<keyword evidence="2 6" id="KW-0812">Transmembrane</keyword>
<keyword evidence="3 6" id="KW-1133">Transmembrane helix</keyword>
<dbReference type="Proteomes" id="UP000245910">
    <property type="component" value="Chromosome III"/>
</dbReference>
<dbReference type="PANTHER" id="PTHR33048">
    <property type="entry name" value="PTH11-LIKE INTEGRAL MEMBRANE PROTEIN (AFU_ORTHOLOGUE AFUA_5G11245)"/>
    <property type="match status" value="1"/>
</dbReference>
<dbReference type="InterPro" id="IPR049326">
    <property type="entry name" value="Rhodopsin_dom_fungi"/>
</dbReference>
<name>A0A2L2TJK2_9HYPO</name>
<proteinExistence type="inferred from homology"/>
<sequence length="384" mass="43101">MRTSCQISREKWLTGLQFLYESWGLYALGLIILLARFFVRLRTVGWRGLQGDDAFSFLVMIFYTTDAVTVHLIYYLGTNIEAGVAALDHKLSESEIHQYELGSMFQLVAWYSYTALIWSLKGTMLCFFARMTIGTWHKSFVQIVSLLCGITYAAVVLTISIGCLPYEANWQNYRVVPDPPARCSFKIQNFLVTTVLNVLTDGLILCIPLPLLWKLQIPFHKKLVIGLLLSSGVFVMAAALVRVVLTLSANPSALTINAWGIRETIVGIATVNIPVLRSLFSRSLWKGKAPSEICSSYQGSSGSVRNRLTKQNISTPYGMKKVFDGSGGWKHSHEKSEESLNPKVSKLADIIVERSYHVQHEQYDGWRGHHHARSNTSIYAQSPV</sequence>
<dbReference type="AlphaFoldDB" id="A0A2L2TJK2"/>
<evidence type="ECO:0000256" key="1">
    <source>
        <dbReference type="ARBA" id="ARBA00004141"/>
    </source>
</evidence>
<evidence type="ECO:0000256" key="4">
    <source>
        <dbReference type="ARBA" id="ARBA00023136"/>
    </source>
</evidence>
<organism evidence="8 9">
    <name type="scientific">Fusarium venenatum</name>
    <dbReference type="NCBI Taxonomy" id="56646"/>
    <lineage>
        <taxon>Eukaryota</taxon>
        <taxon>Fungi</taxon>
        <taxon>Dikarya</taxon>
        <taxon>Ascomycota</taxon>
        <taxon>Pezizomycotina</taxon>
        <taxon>Sordariomycetes</taxon>
        <taxon>Hypocreomycetidae</taxon>
        <taxon>Hypocreales</taxon>
        <taxon>Nectriaceae</taxon>
        <taxon>Fusarium</taxon>
    </lineage>
</organism>
<dbReference type="GO" id="GO:0016020">
    <property type="term" value="C:membrane"/>
    <property type="evidence" value="ECO:0007669"/>
    <property type="project" value="UniProtKB-SubCell"/>
</dbReference>
<feature type="transmembrane region" description="Helical" evidence="6">
    <location>
        <begin position="23"/>
        <end position="42"/>
    </location>
</feature>
<feature type="transmembrane region" description="Helical" evidence="6">
    <location>
        <begin position="54"/>
        <end position="77"/>
    </location>
</feature>
<keyword evidence="4 6" id="KW-0472">Membrane</keyword>
<dbReference type="PANTHER" id="PTHR33048:SF2">
    <property type="entry name" value="SRPK"/>
    <property type="match status" value="1"/>
</dbReference>
<evidence type="ECO:0000313" key="8">
    <source>
        <dbReference type="EMBL" id="CEI70268.1"/>
    </source>
</evidence>
<dbReference type="Pfam" id="PF20684">
    <property type="entry name" value="Fung_rhodopsin"/>
    <property type="match status" value="1"/>
</dbReference>
<reference evidence="9" key="1">
    <citation type="submission" date="2014-10" db="EMBL/GenBank/DDBJ databases">
        <authorList>
            <person name="King R."/>
        </authorList>
    </citation>
    <scope>NUCLEOTIDE SEQUENCE [LARGE SCALE GENOMIC DNA]</scope>
    <source>
        <strain evidence="9">A3/5</strain>
    </source>
</reference>
<dbReference type="InterPro" id="IPR052337">
    <property type="entry name" value="SAT4-like"/>
</dbReference>
<protein>
    <recommendedName>
        <fullName evidence="7">Rhodopsin domain-containing protein</fullName>
    </recommendedName>
</protein>
<comment type="subcellular location">
    <subcellularLocation>
        <location evidence="1">Membrane</location>
        <topology evidence="1">Multi-pass membrane protein</topology>
    </subcellularLocation>
</comment>
<evidence type="ECO:0000256" key="2">
    <source>
        <dbReference type="ARBA" id="ARBA00022692"/>
    </source>
</evidence>
<evidence type="ECO:0000313" key="9">
    <source>
        <dbReference type="Proteomes" id="UP000245910"/>
    </source>
</evidence>
<feature type="transmembrane region" description="Helical" evidence="6">
    <location>
        <begin position="140"/>
        <end position="167"/>
    </location>
</feature>
<feature type="transmembrane region" description="Helical" evidence="6">
    <location>
        <begin position="223"/>
        <end position="247"/>
    </location>
</feature>
<evidence type="ECO:0000259" key="7">
    <source>
        <dbReference type="Pfam" id="PF20684"/>
    </source>
</evidence>
<accession>A0A2L2TJK2</accession>
<feature type="domain" description="Rhodopsin" evidence="7">
    <location>
        <begin position="36"/>
        <end position="282"/>
    </location>
</feature>
<feature type="transmembrane region" description="Helical" evidence="6">
    <location>
        <begin position="187"/>
        <end position="211"/>
    </location>
</feature>
<feature type="transmembrane region" description="Helical" evidence="6">
    <location>
        <begin position="108"/>
        <end position="128"/>
    </location>
</feature>